<evidence type="ECO:0000259" key="7">
    <source>
        <dbReference type="PROSITE" id="PS50863"/>
    </source>
</evidence>
<comment type="subcellular location">
    <subcellularLocation>
        <location evidence="1">Nucleus</location>
    </subcellularLocation>
</comment>
<dbReference type="PROSITE" id="PS50863">
    <property type="entry name" value="B3"/>
    <property type="match status" value="1"/>
</dbReference>
<dbReference type="GO" id="GO:0005634">
    <property type="term" value="C:nucleus"/>
    <property type="evidence" value="ECO:0007669"/>
    <property type="project" value="UniProtKB-SubCell"/>
</dbReference>
<evidence type="ECO:0000256" key="6">
    <source>
        <dbReference type="SAM" id="MobiDB-lite"/>
    </source>
</evidence>
<dbReference type="Proteomes" id="UP001177140">
    <property type="component" value="Unassembled WGS sequence"/>
</dbReference>
<keyword evidence="4" id="KW-0804">Transcription</keyword>
<keyword evidence="5" id="KW-0539">Nucleus</keyword>
<keyword evidence="3" id="KW-0238">DNA-binding</keyword>
<evidence type="ECO:0000256" key="2">
    <source>
        <dbReference type="ARBA" id="ARBA00023015"/>
    </source>
</evidence>
<evidence type="ECO:0000256" key="5">
    <source>
        <dbReference type="ARBA" id="ARBA00023242"/>
    </source>
</evidence>
<evidence type="ECO:0000313" key="8">
    <source>
        <dbReference type="EMBL" id="MCL7033260.1"/>
    </source>
</evidence>
<dbReference type="InterPro" id="IPR003340">
    <property type="entry name" value="B3_DNA-bd"/>
</dbReference>
<keyword evidence="2" id="KW-0805">Transcription regulation</keyword>
<evidence type="ECO:0000313" key="9">
    <source>
        <dbReference type="Proteomes" id="UP001177140"/>
    </source>
</evidence>
<dbReference type="PANTHER" id="PTHR31391">
    <property type="entry name" value="B3 DOMAIN-CONTAINING PROTEIN OS11G0197600-RELATED"/>
    <property type="match status" value="1"/>
</dbReference>
<dbReference type="Gene3D" id="2.40.330.10">
    <property type="entry name" value="DNA-binding pseudobarrel domain"/>
    <property type="match status" value="1"/>
</dbReference>
<feature type="domain" description="TF-B3" evidence="7">
    <location>
        <begin position="123"/>
        <end position="223"/>
    </location>
</feature>
<accession>A0AA41V3L5</accession>
<dbReference type="InterPro" id="IPR015300">
    <property type="entry name" value="DNA-bd_pseudobarrel_sf"/>
</dbReference>
<feature type="region of interest" description="Disordered" evidence="6">
    <location>
        <begin position="45"/>
        <end position="71"/>
    </location>
</feature>
<dbReference type="EMBL" id="JAJJMA010132422">
    <property type="protein sequence ID" value="MCL7033260.1"/>
    <property type="molecule type" value="Genomic_DNA"/>
</dbReference>
<gene>
    <name evidence="8" type="ORF">MKW94_021079</name>
</gene>
<comment type="caution">
    <text evidence="8">The sequence shown here is derived from an EMBL/GenBank/DDBJ whole genome shotgun (WGS) entry which is preliminary data.</text>
</comment>
<dbReference type="AlphaFoldDB" id="A0AA41V3L5"/>
<name>A0AA41V3L5_PAPNU</name>
<dbReference type="SMART" id="SM01019">
    <property type="entry name" value="B3"/>
    <property type="match status" value="1"/>
</dbReference>
<dbReference type="Pfam" id="PF02362">
    <property type="entry name" value="B3"/>
    <property type="match status" value="1"/>
</dbReference>
<keyword evidence="9" id="KW-1185">Reference proteome</keyword>
<organism evidence="8 9">
    <name type="scientific">Papaver nudicaule</name>
    <name type="common">Iceland poppy</name>
    <dbReference type="NCBI Taxonomy" id="74823"/>
    <lineage>
        <taxon>Eukaryota</taxon>
        <taxon>Viridiplantae</taxon>
        <taxon>Streptophyta</taxon>
        <taxon>Embryophyta</taxon>
        <taxon>Tracheophyta</taxon>
        <taxon>Spermatophyta</taxon>
        <taxon>Magnoliopsida</taxon>
        <taxon>Ranunculales</taxon>
        <taxon>Papaveraceae</taxon>
        <taxon>Papaveroideae</taxon>
        <taxon>Papaver</taxon>
    </lineage>
</organism>
<evidence type="ECO:0000256" key="3">
    <source>
        <dbReference type="ARBA" id="ARBA00023125"/>
    </source>
</evidence>
<dbReference type="GO" id="GO:0003677">
    <property type="term" value="F:DNA binding"/>
    <property type="evidence" value="ECO:0007669"/>
    <property type="project" value="UniProtKB-KW"/>
</dbReference>
<protein>
    <recommendedName>
        <fullName evidence="7">TF-B3 domain-containing protein</fullName>
    </recommendedName>
</protein>
<sequence>MAKGPSINPYEEARKQRLEENKRRFQELGVAKFAEILNEKVIKSKNKSQAKDQVKKTTVNPGPLRRSSRPRTEASYVEEVMLHLCMILVFVYVATRVVTNRERSYPLQRAKRFQSRLSSENPSCIKSLRRTHVSNFMLSVPREFCHDHFPDEKSTIVLEDEDGSTYDTKYLGDCTTLSGGWKSFAVDHELGDGDALVFELTEPRRLKNSDRLHDSLVITYNQR</sequence>
<proteinExistence type="predicted"/>
<reference evidence="8" key="1">
    <citation type="submission" date="2022-03" db="EMBL/GenBank/DDBJ databases">
        <title>A functionally conserved STORR gene fusion in Papaver species that diverged 16.8 million years ago.</title>
        <authorList>
            <person name="Catania T."/>
        </authorList>
    </citation>
    <scope>NUCLEOTIDE SEQUENCE</scope>
    <source>
        <strain evidence="8">S-191538</strain>
    </source>
</reference>
<dbReference type="PANTHER" id="PTHR31391:SF3">
    <property type="entry name" value="B3 DOMAIN-CONTAINING PROTEIN OS05G0481400"/>
    <property type="match status" value="1"/>
</dbReference>
<evidence type="ECO:0000256" key="4">
    <source>
        <dbReference type="ARBA" id="ARBA00023163"/>
    </source>
</evidence>
<dbReference type="CDD" id="cd10017">
    <property type="entry name" value="B3_DNA"/>
    <property type="match status" value="1"/>
</dbReference>
<evidence type="ECO:0000256" key="1">
    <source>
        <dbReference type="ARBA" id="ARBA00004123"/>
    </source>
</evidence>
<dbReference type="SUPFAM" id="SSF101936">
    <property type="entry name" value="DNA-binding pseudobarrel domain"/>
    <property type="match status" value="1"/>
</dbReference>
<dbReference type="InterPro" id="IPR044837">
    <property type="entry name" value="REM16-like"/>
</dbReference>